<proteinExistence type="predicted"/>
<feature type="signal peptide" evidence="2">
    <location>
        <begin position="1"/>
        <end position="20"/>
    </location>
</feature>
<dbReference type="GeneID" id="301047503"/>
<dbReference type="eggNOG" id="ENOG5030B4B">
    <property type="taxonomic scope" value="Bacteria"/>
</dbReference>
<dbReference type="RefSeq" id="WP_020280944.1">
    <property type="nucleotide sequence ID" value="NZ_AZED01000011.1"/>
</dbReference>
<feature type="compositionally biased region" description="Low complexity" evidence="1">
    <location>
        <begin position="25"/>
        <end position="55"/>
    </location>
</feature>
<keyword evidence="4" id="KW-1185">Reference proteome</keyword>
<feature type="chain" id="PRO_5038520089" description="Lipoprotein" evidence="2">
    <location>
        <begin position="21"/>
        <end position="163"/>
    </location>
</feature>
<sequence>MKKALITVGLMLVLPLGLFGCSNNSGSSNSSSSSSTKTEQTSSTSTSEVTPTTSNAKRAEKVRYEKVNFTTTLDHEYLEENVYKDLPGTVDHNKIYQWDDLKVTAKTKVHVDKKAVATFKDDDDNEFDHEDFYRVTFDNSKSNQHYWVGDDVLQNDHENDYDD</sequence>
<dbReference type="Proteomes" id="UP000016361">
    <property type="component" value="Unassembled WGS sequence"/>
</dbReference>
<dbReference type="PATRIC" id="fig|1423780.4.peg.212"/>
<comment type="caution">
    <text evidence="3">The sequence shown here is derived from an EMBL/GenBank/DDBJ whole genome shotgun (WGS) entry which is preliminary data.</text>
</comment>
<dbReference type="PROSITE" id="PS51257">
    <property type="entry name" value="PROKAR_LIPOPROTEIN"/>
    <property type="match status" value="1"/>
</dbReference>
<accession>S4NR78</accession>
<evidence type="ECO:0000256" key="2">
    <source>
        <dbReference type="SAM" id="SignalP"/>
    </source>
</evidence>
<dbReference type="EMBL" id="BASH01000002">
    <property type="protein sequence ID" value="GAD16493.1"/>
    <property type="molecule type" value="Genomic_DNA"/>
</dbReference>
<reference evidence="4" key="1">
    <citation type="journal article" date="2013" name="Genome Announc.">
        <title>Draft Genome Sequence of D-Branched-Chain Amino Acid Producer Lactobacillus otakiensis JCM 15040T, Isolated from a Traditional Japanese Pickle.</title>
        <authorList>
            <person name="Doi K."/>
            <person name="Mori K."/>
            <person name="Mutaguchi Y."/>
            <person name="Tashiro K."/>
            <person name="Fujino Y."/>
            <person name="Ohmori T."/>
            <person name="Kuhara S."/>
            <person name="Ohshima T."/>
        </authorList>
    </citation>
    <scope>NUCLEOTIDE SEQUENCE [LARGE SCALE GENOMIC DNA]</scope>
    <source>
        <strain evidence="4">JCM 15040</strain>
    </source>
</reference>
<evidence type="ECO:0000313" key="4">
    <source>
        <dbReference type="Proteomes" id="UP000016361"/>
    </source>
</evidence>
<name>S4NR78_9LACO</name>
<dbReference type="AlphaFoldDB" id="S4NR78"/>
<protein>
    <recommendedName>
        <fullName evidence="5">Lipoprotein</fullName>
    </recommendedName>
</protein>
<organism evidence="3 4">
    <name type="scientific">Lentilactobacillus otakiensis DSM 19908 = JCM 15040</name>
    <dbReference type="NCBI Taxonomy" id="1423780"/>
    <lineage>
        <taxon>Bacteria</taxon>
        <taxon>Bacillati</taxon>
        <taxon>Bacillota</taxon>
        <taxon>Bacilli</taxon>
        <taxon>Lactobacillales</taxon>
        <taxon>Lactobacillaceae</taxon>
        <taxon>Lentilactobacillus</taxon>
    </lineage>
</organism>
<evidence type="ECO:0000313" key="3">
    <source>
        <dbReference type="EMBL" id="GAD16493.1"/>
    </source>
</evidence>
<keyword evidence="2" id="KW-0732">Signal</keyword>
<gene>
    <name evidence="3" type="ORF">LOT_1031</name>
</gene>
<feature type="region of interest" description="Disordered" evidence="1">
    <location>
        <begin position="25"/>
        <end position="61"/>
    </location>
</feature>
<evidence type="ECO:0000256" key="1">
    <source>
        <dbReference type="SAM" id="MobiDB-lite"/>
    </source>
</evidence>
<evidence type="ECO:0008006" key="5">
    <source>
        <dbReference type="Google" id="ProtNLM"/>
    </source>
</evidence>